<evidence type="ECO:0000256" key="2">
    <source>
        <dbReference type="ARBA" id="ARBA00022741"/>
    </source>
</evidence>
<dbReference type="PANTHER" id="PTHR43289">
    <property type="entry name" value="MITOGEN-ACTIVATED PROTEIN KINASE KINASE KINASE 20-RELATED"/>
    <property type="match status" value="1"/>
</dbReference>
<protein>
    <submittedName>
        <fullName evidence="7">Serine/threonine-protein kinase PrkC</fullName>
        <ecNumber evidence="7">2.7.11.1</ecNumber>
    </submittedName>
</protein>
<dbReference type="GO" id="GO:0004674">
    <property type="term" value="F:protein serine/threonine kinase activity"/>
    <property type="evidence" value="ECO:0007669"/>
    <property type="project" value="UniProtKB-EC"/>
</dbReference>
<dbReference type="EC" id="2.7.11.1" evidence="7"/>
<dbReference type="CDD" id="cd14014">
    <property type="entry name" value="STKc_PknB_like"/>
    <property type="match status" value="1"/>
</dbReference>
<proteinExistence type="predicted"/>
<dbReference type="InterPro" id="IPR011009">
    <property type="entry name" value="Kinase-like_dom_sf"/>
</dbReference>
<accession>A0A5C6FRJ8</accession>
<evidence type="ECO:0000259" key="6">
    <source>
        <dbReference type="PROSITE" id="PS50011"/>
    </source>
</evidence>
<evidence type="ECO:0000256" key="5">
    <source>
        <dbReference type="PROSITE-ProRule" id="PRU10141"/>
    </source>
</evidence>
<sequence length="277" mass="30908">MGGLRVGSRLGKHRLNWRIGSGGFAEVFAATDTLLGIQVALKVLHHAANDDAVLDDFRREVRLTMRLDHPGILPIRDASIIEGHLVIVTPLADQTLAERLQKRIRFETAYGYVTQLLDAVAYAHDSGVVHCDIKPENVLLFGAQTLRLTDFGIAKAGSRTMTGAGTGTVGYMAPEQAMGRPSPRSDVFSIGLISHRIFAGRWAEYPFQWPLPGTENLRRRLHRDAVDVIRKSLELNPRNRYRSASSMLDAWKRQRQRAMRFARRKRATATVASSTRG</sequence>
<keyword evidence="1 7" id="KW-0808">Transferase</keyword>
<evidence type="ECO:0000313" key="8">
    <source>
        <dbReference type="Proteomes" id="UP000316476"/>
    </source>
</evidence>
<dbReference type="PROSITE" id="PS50011">
    <property type="entry name" value="PROTEIN_KINASE_DOM"/>
    <property type="match status" value="1"/>
</dbReference>
<name>A0A5C6FRJ8_9PLAN</name>
<dbReference type="OrthoDB" id="6111975at2"/>
<comment type="caution">
    <text evidence="7">The sequence shown here is derived from an EMBL/GenBank/DDBJ whole genome shotgun (WGS) entry which is preliminary data.</text>
</comment>
<keyword evidence="3 7" id="KW-0418">Kinase</keyword>
<dbReference type="EMBL" id="SJPZ01000002">
    <property type="protein sequence ID" value="TWU62761.1"/>
    <property type="molecule type" value="Genomic_DNA"/>
</dbReference>
<dbReference type="AlphaFoldDB" id="A0A5C6FRJ8"/>
<dbReference type="Gene3D" id="3.30.200.20">
    <property type="entry name" value="Phosphorylase Kinase, domain 1"/>
    <property type="match status" value="1"/>
</dbReference>
<reference evidence="7 8" key="1">
    <citation type="submission" date="2019-02" db="EMBL/GenBank/DDBJ databases">
        <title>Deep-cultivation of Planctomycetes and their phenomic and genomic characterization uncovers novel biology.</title>
        <authorList>
            <person name="Wiegand S."/>
            <person name="Jogler M."/>
            <person name="Boedeker C."/>
            <person name="Pinto D."/>
            <person name="Vollmers J."/>
            <person name="Rivas-Marin E."/>
            <person name="Kohn T."/>
            <person name="Peeters S.H."/>
            <person name="Heuer A."/>
            <person name="Rast P."/>
            <person name="Oberbeckmann S."/>
            <person name="Bunk B."/>
            <person name="Jeske O."/>
            <person name="Meyerdierks A."/>
            <person name="Storesund J.E."/>
            <person name="Kallscheuer N."/>
            <person name="Luecker S."/>
            <person name="Lage O.M."/>
            <person name="Pohl T."/>
            <person name="Merkel B.J."/>
            <person name="Hornburger P."/>
            <person name="Mueller R.-W."/>
            <person name="Bruemmer F."/>
            <person name="Labrenz M."/>
            <person name="Spormann A.M."/>
            <person name="Op Den Camp H."/>
            <person name="Overmann J."/>
            <person name="Amann R."/>
            <person name="Jetten M.S.M."/>
            <person name="Mascher T."/>
            <person name="Medema M.H."/>
            <person name="Devos D.P."/>
            <person name="Kaster A.-K."/>
            <person name="Ovreas L."/>
            <person name="Rohde M."/>
            <person name="Galperin M.Y."/>
            <person name="Jogler C."/>
        </authorList>
    </citation>
    <scope>NUCLEOTIDE SEQUENCE [LARGE SCALE GENOMIC DNA]</scope>
    <source>
        <strain evidence="7 8">V7</strain>
    </source>
</reference>
<dbReference type="Pfam" id="PF00069">
    <property type="entry name" value="Pkinase"/>
    <property type="match status" value="1"/>
</dbReference>
<evidence type="ECO:0000256" key="3">
    <source>
        <dbReference type="ARBA" id="ARBA00022777"/>
    </source>
</evidence>
<evidence type="ECO:0000256" key="1">
    <source>
        <dbReference type="ARBA" id="ARBA00022679"/>
    </source>
</evidence>
<evidence type="ECO:0000313" key="7">
    <source>
        <dbReference type="EMBL" id="TWU62761.1"/>
    </source>
</evidence>
<dbReference type="InterPro" id="IPR008271">
    <property type="entry name" value="Ser/Thr_kinase_AS"/>
</dbReference>
<evidence type="ECO:0000256" key="4">
    <source>
        <dbReference type="ARBA" id="ARBA00022840"/>
    </source>
</evidence>
<dbReference type="PANTHER" id="PTHR43289:SF6">
    <property type="entry name" value="SERINE_THREONINE-PROTEIN KINASE NEKL-3"/>
    <property type="match status" value="1"/>
</dbReference>
<keyword evidence="2 5" id="KW-0547">Nucleotide-binding</keyword>
<gene>
    <name evidence="7" type="primary">prkC_14</name>
    <name evidence="7" type="ORF">V7x_44970</name>
</gene>
<dbReference type="PROSITE" id="PS00107">
    <property type="entry name" value="PROTEIN_KINASE_ATP"/>
    <property type="match status" value="1"/>
</dbReference>
<organism evidence="7 8">
    <name type="scientific">Crateriforma conspicua</name>
    <dbReference type="NCBI Taxonomy" id="2527996"/>
    <lineage>
        <taxon>Bacteria</taxon>
        <taxon>Pseudomonadati</taxon>
        <taxon>Planctomycetota</taxon>
        <taxon>Planctomycetia</taxon>
        <taxon>Planctomycetales</taxon>
        <taxon>Planctomycetaceae</taxon>
        <taxon>Crateriforma</taxon>
    </lineage>
</organism>
<feature type="binding site" evidence="5">
    <location>
        <position position="42"/>
    </location>
    <ligand>
        <name>ATP</name>
        <dbReference type="ChEBI" id="CHEBI:30616"/>
    </ligand>
</feature>
<dbReference type="InterPro" id="IPR000719">
    <property type="entry name" value="Prot_kinase_dom"/>
</dbReference>
<dbReference type="GO" id="GO:0005524">
    <property type="term" value="F:ATP binding"/>
    <property type="evidence" value="ECO:0007669"/>
    <property type="project" value="UniProtKB-UniRule"/>
</dbReference>
<keyword evidence="4 5" id="KW-0067">ATP-binding</keyword>
<dbReference type="InterPro" id="IPR017441">
    <property type="entry name" value="Protein_kinase_ATP_BS"/>
</dbReference>
<dbReference type="Proteomes" id="UP000316476">
    <property type="component" value="Unassembled WGS sequence"/>
</dbReference>
<dbReference type="SMART" id="SM00220">
    <property type="entry name" value="S_TKc"/>
    <property type="match status" value="1"/>
</dbReference>
<dbReference type="PROSITE" id="PS00108">
    <property type="entry name" value="PROTEIN_KINASE_ST"/>
    <property type="match status" value="1"/>
</dbReference>
<dbReference type="Gene3D" id="1.10.510.10">
    <property type="entry name" value="Transferase(Phosphotransferase) domain 1"/>
    <property type="match status" value="1"/>
</dbReference>
<dbReference type="SUPFAM" id="SSF56112">
    <property type="entry name" value="Protein kinase-like (PK-like)"/>
    <property type="match status" value="1"/>
</dbReference>
<feature type="domain" description="Protein kinase" evidence="6">
    <location>
        <begin position="13"/>
        <end position="252"/>
    </location>
</feature>